<feature type="compositionally biased region" description="Basic and acidic residues" evidence="1">
    <location>
        <begin position="113"/>
        <end position="126"/>
    </location>
</feature>
<reference evidence="2" key="1">
    <citation type="submission" date="2020-07" db="EMBL/GenBank/DDBJ databases">
        <title>Multicomponent nature underlies the extraordinary mechanical properties of spider dragline silk.</title>
        <authorList>
            <person name="Kono N."/>
            <person name="Nakamura H."/>
            <person name="Mori M."/>
            <person name="Yoshida Y."/>
            <person name="Ohtoshi R."/>
            <person name="Malay A.D."/>
            <person name="Moran D.A.P."/>
            <person name="Tomita M."/>
            <person name="Numata K."/>
            <person name="Arakawa K."/>
        </authorList>
    </citation>
    <scope>NUCLEOTIDE SEQUENCE</scope>
</reference>
<evidence type="ECO:0000256" key="1">
    <source>
        <dbReference type="SAM" id="MobiDB-lite"/>
    </source>
</evidence>
<accession>A0A8X6K7Q3</accession>
<keyword evidence="3" id="KW-1185">Reference proteome</keyword>
<comment type="caution">
    <text evidence="2">The sequence shown here is derived from an EMBL/GenBank/DDBJ whole genome shotgun (WGS) entry which is preliminary data.</text>
</comment>
<dbReference type="Proteomes" id="UP000887116">
    <property type="component" value="Unassembled WGS sequence"/>
</dbReference>
<protein>
    <submittedName>
        <fullName evidence="2">Uncharacterized protein</fullName>
    </submittedName>
</protein>
<dbReference type="AlphaFoldDB" id="A0A8X6K7Q3"/>
<gene>
    <name evidence="2" type="ORF">TNCT_192751</name>
</gene>
<evidence type="ECO:0000313" key="2">
    <source>
        <dbReference type="EMBL" id="GFQ67835.1"/>
    </source>
</evidence>
<dbReference type="OrthoDB" id="10431168at2759"/>
<dbReference type="EMBL" id="BMAO01010534">
    <property type="protein sequence ID" value="GFQ67835.1"/>
    <property type="molecule type" value="Genomic_DNA"/>
</dbReference>
<name>A0A8X6K7Q3_TRICU</name>
<feature type="region of interest" description="Disordered" evidence="1">
    <location>
        <begin position="90"/>
        <end position="128"/>
    </location>
</feature>
<proteinExistence type="predicted"/>
<organism evidence="2 3">
    <name type="scientific">Trichonephila clavata</name>
    <name type="common">Joro spider</name>
    <name type="synonym">Nephila clavata</name>
    <dbReference type="NCBI Taxonomy" id="2740835"/>
    <lineage>
        <taxon>Eukaryota</taxon>
        <taxon>Metazoa</taxon>
        <taxon>Ecdysozoa</taxon>
        <taxon>Arthropoda</taxon>
        <taxon>Chelicerata</taxon>
        <taxon>Arachnida</taxon>
        <taxon>Araneae</taxon>
        <taxon>Araneomorphae</taxon>
        <taxon>Entelegynae</taxon>
        <taxon>Araneoidea</taxon>
        <taxon>Nephilidae</taxon>
        <taxon>Trichonephila</taxon>
    </lineage>
</organism>
<sequence>MDTSYESTDMDLSKSPRRTPSPPPLPPCEQLRLNKAQLSKMITFRKNKIACIQELQAMPDHHPEDPFYAGAADELQEIEETIQLAVSDIDSFPPCHTPGCPHHENTSSPTSPTRKENNQIKRKEISEFEFPPLRKTARKVNLDVS</sequence>
<feature type="region of interest" description="Disordered" evidence="1">
    <location>
        <begin position="1"/>
        <end position="29"/>
    </location>
</feature>
<evidence type="ECO:0000313" key="3">
    <source>
        <dbReference type="Proteomes" id="UP000887116"/>
    </source>
</evidence>